<keyword evidence="2" id="KW-1185">Reference proteome</keyword>
<protein>
    <submittedName>
        <fullName evidence="1">Uncharacterized protein</fullName>
    </submittedName>
</protein>
<sequence length="95" mass="10964">MKVLVNIMVFLFFAFLSAPTIVSLVQEEEDDISLVCDLNEEEMQKEIKEVQLGLHFEFEISFYKAAKKSTLIKSENLQKHDNVFGDIFLPPPEII</sequence>
<dbReference type="EMBL" id="JBELPZ010000003">
    <property type="protein sequence ID" value="MFL9843751.1"/>
    <property type="molecule type" value="Genomic_DNA"/>
</dbReference>
<name>A0ABW8YX59_9FLAO</name>
<proteinExistence type="predicted"/>
<dbReference type="RefSeq" id="WP_408084003.1">
    <property type="nucleotide sequence ID" value="NZ_JBELPZ010000003.1"/>
</dbReference>
<comment type="caution">
    <text evidence="1">The sequence shown here is derived from an EMBL/GenBank/DDBJ whole genome shotgun (WGS) entry which is preliminary data.</text>
</comment>
<evidence type="ECO:0000313" key="2">
    <source>
        <dbReference type="Proteomes" id="UP001629156"/>
    </source>
</evidence>
<reference evidence="1 2" key="1">
    <citation type="submission" date="2024-06" db="EMBL/GenBank/DDBJ databases">
        <authorList>
            <person name="Kaempfer P."/>
            <person name="Viver T."/>
        </authorList>
    </citation>
    <scope>NUCLEOTIDE SEQUENCE [LARGE SCALE GENOMIC DNA]</scope>
    <source>
        <strain evidence="1 2">ST-119</strain>
    </source>
</reference>
<gene>
    <name evidence="1" type="ORF">ABS766_04895</name>
</gene>
<dbReference type="Proteomes" id="UP001629156">
    <property type="component" value="Unassembled WGS sequence"/>
</dbReference>
<organism evidence="1 2">
    <name type="scientific">Flavobacterium rhizosphaerae</name>
    <dbReference type="NCBI Taxonomy" id="3163298"/>
    <lineage>
        <taxon>Bacteria</taxon>
        <taxon>Pseudomonadati</taxon>
        <taxon>Bacteroidota</taxon>
        <taxon>Flavobacteriia</taxon>
        <taxon>Flavobacteriales</taxon>
        <taxon>Flavobacteriaceae</taxon>
        <taxon>Flavobacterium</taxon>
    </lineage>
</organism>
<accession>A0ABW8YX59</accession>
<evidence type="ECO:0000313" key="1">
    <source>
        <dbReference type="EMBL" id="MFL9843751.1"/>
    </source>
</evidence>